<dbReference type="KEGG" id="bgm:CAL15_04470"/>
<dbReference type="InterPro" id="IPR014721">
    <property type="entry name" value="Ribsml_uS5_D2-typ_fold_subgr"/>
</dbReference>
<dbReference type="SUPFAM" id="SSF55060">
    <property type="entry name" value="GHMP Kinase, C-terminal domain"/>
    <property type="match status" value="1"/>
</dbReference>
<dbReference type="GO" id="GO:0005524">
    <property type="term" value="F:ATP binding"/>
    <property type="evidence" value="ECO:0007669"/>
    <property type="project" value="UniProtKB-UniRule"/>
</dbReference>
<dbReference type="PANTHER" id="PTHR43527">
    <property type="entry name" value="4-DIPHOSPHOCYTIDYL-2-C-METHYL-D-ERYTHRITOL KINASE, CHLOROPLASTIC"/>
    <property type="match status" value="1"/>
</dbReference>
<proteinExistence type="inferred from homology"/>
<keyword evidence="3 7" id="KW-0547">Nucleotide-binding</keyword>
<accession>A0A1W6Z8X5</accession>
<comment type="similarity">
    <text evidence="7">Belongs to the GHMP kinase family. IspE subfamily.</text>
</comment>
<feature type="active site" evidence="7">
    <location>
        <position position="11"/>
    </location>
</feature>
<dbReference type="AlphaFoldDB" id="A0A1W6Z8X5"/>
<feature type="domain" description="GHMP kinase N-terminal" evidence="8">
    <location>
        <begin position="67"/>
        <end position="144"/>
    </location>
</feature>
<evidence type="ECO:0000256" key="5">
    <source>
        <dbReference type="ARBA" id="ARBA00022840"/>
    </source>
</evidence>
<dbReference type="SUPFAM" id="SSF54211">
    <property type="entry name" value="Ribosomal protein S5 domain 2-like"/>
    <property type="match status" value="1"/>
</dbReference>
<dbReference type="GO" id="GO:0019288">
    <property type="term" value="P:isopentenyl diphosphate biosynthetic process, methylerythritol 4-phosphate pathway"/>
    <property type="evidence" value="ECO:0007669"/>
    <property type="project" value="UniProtKB-UniRule"/>
</dbReference>
<dbReference type="EMBL" id="CP021111">
    <property type="protein sequence ID" value="ARP93702.1"/>
    <property type="molecule type" value="Genomic_DNA"/>
</dbReference>
<protein>
    <recommendedName>
        <fullName evidence="1 7">4-diphosphocytidyl-2-C-methyl-D-erythritol kinase</fullName>
        <shortName evidence="7">CMK</shortName>
        <ecNumber evidence="7">2.7.1.148</ecNumber>
    </recommendedName>
    <alternativeName>
        <fullName evidence="7">4-(cytidine-5'-diphospho)-2-C-methyl-D-erythritol kinase</fullName>
    </alternativeName>
</protein>
<evidence type="ECO:0000259" key="8">
    <source>
        <dbReference type="Pfam" id="PF00288"/>
    </source>
</evidence>
<comment type="pathway">
    <text evidence="7">Isoprenoid biosynthesis; isopentenyl diphosphate biosynthesis via DXP pathway; isopentenyl diphosphate from 1-deoxy-D-xylulose 5-phosphate: step 3/6.</text>
</comment>
<dbReference type="HAMAP" id="MF_00061">
    <property type="entry name" value="IspE"/>
    <property type="match status" value="1"/>
</dbReference>
<dbReference type="InterPro" id="IPR006204">
    <property type="entry name" value="GHMP_kinase_N_dom"/>
</dbReference>
<dbReference type="EC" id="2.7.1.148" evidence="7"/>
<evidence type="ECO:0000313" key="10">
    <source>
        <dbReference type="Proteomes" id="UP000194161"/>
    </source>
</evidence>
<dbReference type="PIRSF" id="PIRSF010376">
    <property type="entry name" value="IspE"/>
    <property type="match status" value="1"/>
</dbReference>
<name>A0A1W6Z8X5_9BORD</name>
<dbReference type="InterPro" id="IPR036554">
    <property type="entry name" value="GHMP_kinase_C_sf"/>
</dbReference>
<keyword evidence="4 7" id="KW-0418">Kinase</keyword>
<keyword evidence="6 7" id="KW-0414">Isoprene biosynthesis</keyword>
<dbReference type="STRING" id="463040.CAL15_04470"/>
<comment type="catalytic activity">
    <reaction evidence="7">
        <text>4-CDP-2-C-methyl-D-erythritol + ATP = 4-CDP-2-C-methyl-D-erythritol 2-phosphate + ADP + H(+)</text>
        <dbReference type="Rhea" id="RHEA:18437"/>
        <dbReference type="ChEBI" id="CHEBI:15378"/>
        <dbReference type="ChEBI" id="CHEBI:30616"/>
        <dbReference type="ChEBI" id="CHEBI:57823"/>
        <dbReference type="ChEBI" id="CHEBI:57919"/>
        <dbReference type="ChEBI" id="CHEBI:456216"/>
        <dbReference type="EC" id="2.7.1.148"/>
    </reaction>
</comment>
<feature type="active site" evidence="7">
    <location>
        <position position="136"/>
    </location>
</feature>
<evidence type="ECO:0000256" key="3">
    <source>
        <dbReference type="ARBA" id="ARBA00022741"/>
    </source>
</evidence>
<dbReference type="GO" id="GO:0050515">
    <property type="term" value="F:4-(cytidine 5'-diphospho)-2-C-methyl-D-erythritol kinase activity"/>
    <property type="evidence" value="ECO:0007669"/>
    <property type="project" value="UniProtKB-UniRule"/>
</dbReference>
<evidence type="ECO:0000256" key="1">
    <source>
        <dbReference type="ARBA" id="ARBA00017473"/>
    </source>
</evidence>
<dbReference type="OrthoDB" id="9809438at2"/>
<dbReference type="InterPro" id="IPR004424">
    <property type="entry name" value="IspE"/>
</dbReference>
<dbReference type="Gene3D" id="3.30.70.890">
    <property type="entry name" value="GHMP kinase, C-terminal domain"/>
    <property type="match status" value="1"/>
</dbReference>
<dbReference type="GO" id="GO:0016114">
    <property type="term" value="P:terpenoid biosynthetic process"/>
    <property type="evidence" value="ECO:0007669"/>
    <property type="project" value="UniProtKB-UniRule"/>
</dbReference>
<reference evidence="9 10" key="1">
    <citation type="submission" date="2017-05" db="EMBL/GenBank/DDBJ databases">
        <title>Complete and WGS of Bordetella genogroups.</title>
        <authorList>
            <person name="Spilker T."/>
            <person name="LiPuma J."/>
        </authorList>
    </citation>
    <scope>NUCLEOTIDE SEQUENCE [LARGE SCALE GENOMIC DNA]</scope>
    <source>
        <strain evidence="9 10">AU7206</strain>
    </source>
</reference>
<keyword evidence="10" id="KW-1185">Reference proteome</keyword>
<dbReference type="InterPro" id="IPR020568">
    <property type="entry name" value="Ribosomal_Su5_D2-typ_SF"/>
</dbReference>
<dbReference type="PANTHER" id="PTHR43527:SF2">
    <property type="entry name" value="4-DIPHOSPHOCYTIDYL-2-C-METHYL-D-ERYTHRITOL KINASE, CHLOROPLASTIC"/>
    <property type="match status" value="1"/>
</dbReference>
<evidence type="ECO:0000256" key="4">
    <source>
        <dbReference type="ARBA" id="ARBA00022777"/>
    </source>
</evidence>
<organism evidence="9 10">
    <name type="scientific">Bordetella genomosp. 13</name>
    <dbReference type="NCBI Taxonomy" id="463040"/>
    <lineage>
        <taxon>Bacteria</taxon>
        <taxon>Pseudomonadati</taxon>
        <taxon>Pseudomonadota</taxon>
        <taxon>Betaproteobacteria</taxon>
        <taxon>Burkholderiales</taxon>
        <taxon>Alcaligenaceae</taxon>
        <taxon>Bordetella</taxon>
    </lineage>
</organism>
<comment type="function">
    <text evidence="7">Catalyzes the phosphorylation of the position 2 hydroxy group of 4-diphosphocytidyl-2C-methyl-D-erythritol.</text>
</comment>
<dbReference type="Pfam" id="PF00288">
    <property type="entry name" value="GHMP_kinases_N"/>
    <property type="match status" value="1"/>
</dbReference>
<evidence type="ECO:0000256" key="6">
    <source>
        <dbReference type="ARBA" id="ARBA00023229"/>
    </source>
</evidence>
<dbReference type="UniPathway" id="UPA00056">
    <property type="reaction ID" value="UER00094"/>
</dbReference>
<gene>
    <name evidence="7" type="primary">ispE</name>
    <name evidence="9" type="ORF">CAL15_04470</name>
</gene>
<evidence type="ECO:0000313" key="9">
    <source>
        <dbReference type="EMBL" id="ARP93702.1"/>
    </source>
</evidence>
<dbReference type="NCBIfam" id="TIGR00154">
    <property type="entry name" value="ispE"/>
    <property type="match status" value="1"/>
</dbReference>
<keyword evidence="2 7" id="KW-0808">Transferase</keyword>
<keyword evidence="5 7" id="KW-0067">ATP-binding</keyword>
<dbReference type="RefSeq" id="WP_086077478.1">
    <property type="nucleotide sequence ID" value="NZ_CP021111.1"/>
</dbReference>
<dbReference type="Proteomes" id="UP000194161">
    <property type="component" value="Chromosome"/>
</dbReference>
<evidence type="ECO:0000256" key="2">
    <source>
        <dbReference type="ARBA" id="ARBA00022679"/>
    </source>
</evidence>
<dbReference type="Gene3D" id="3.30.230.10">
    <property type="match status" value="1"/>
</dbReference>
<sequence length="322" mass="34714">MTLYDVPAPAKLNLFLHVVGRRADGYHLLQTVFRFVDLCDTLHFDARADGQIGRSYDLPGVPAEQDLVVRAARALQRATGTQAGAQIGLHKRIPQGGGLGGGSSDAATTLIALNRLWGTGLSRRELMALALPLGADVPVFVFGQSAFAEGVGEDLTAVELPPAAYLLAQPDASVPTAEIFGAPDLTRDSDSITIADFLAQPNSAFGRNDLEPAVFRRYPRIEYSAEWLKTRLKTPQLKTRLKAWLQGQACSTEVSPSVRMSGSGACLYVEFAQLQQAVLAQQEITATMRVAGKTTGPAHPDFRLIQATAGLVEHPLRDWIAR</sequence>
<feature type="binding site" evidence="7">
    <location>
        <begin position="94"/>
        <end position="104"/>
    </location>
    <ligand>
        <name>ATP</name>
        <dbReference type="ChEBI" id="CHEBI:30616"/>
    </ligand>
</feature>
<evidence type="ECO:0000256" key="7">
    <source>
        <dbReference type="HAMAP-Rule" id="MF_00061"/>
    </source>
</evidence>